<dbReference type="InterPro" id="IPR036388">
    <property type="entry name" value="WH-like_DNA-bd_sf"/>
</dbReference>
<evidence type="ECO:0000256" key="5">
    <source>
        <dbReference type="ARBA" id="ARBA00023163"/>
    </source>
</evidence>
<dbReference type="Pfam" id="PF17683">
    <property type="entry name" value="TFIIF_beta_N"/>
    <property type="match status" value="1"/>
</dbReference>
<keyword evidence="9" id="KW-0648">Protein biosynthesis</keyword>
<feature type="domain" description="TFIIF beta subunit N-terminal" evidence="8">
    <location>
        <begin position="108"/>
        <end position="204"/>
    </location>
</feature>
<dbReference type="EMBL" id="KZ155785">
    <property type="protein sequence ID" value="OUS45987.1"/>
    <property type="molecule type" value="Genomic_DNA"/>
</dbReference>
<keyword evidence="5" id="KW-0804">Transcription</keyword>
<dbReference type="Gene3D" id="1.10.10.10">
    <property type="entry name" value="Winged helix-like DNA-binding domain superfamily/Winged helix DNA-binding domain"/>
    <property type="match status" value="1"/>
</dbReference>
<dbReference type="GO" id="GO:0003677">
    <property type="term" value="F:DNA binding"/>
    <property type="evidence" value="ECO:0007669"/>
    <property type="project" value="UniProtKB-KW"/>
</dbReference>
<accession>A0A1Y5IBI2</accession>
<protein>
    <submittedName>
        <fullName evidence="9">Putative transcription initiation factor</fullName>
    </submittedName>
</protein>
<evidence type="ECO:0000256" key="3">
    <source>
        <dbReference type="ARBA" id="ARBA00023015"/>
    </source>
</evidence>
<dbReference type="GO" id="GO:0005674">
    <property type="term" value="C:transcription factor TFIIF complex"/>
    <property type="evidence" value="ECO:0007669"/>
    <property type="project" value="InterPro"/>
</dbReference>
<dbReference type="Proteomes" id="UP000195557">
    <property type="component" value="Unassembled WGS sequence"/>
</dbReference>
<keyword evidence="4" id="KW-0238">DNA-binding</keyword>
<dbReference type="AlphaFoldDB" id="A0A1Y5IBI2"/>
<dbReference type="SUPFAM" id="SSF46785">
    <property type="entry name" value="Winged helix' DNA-binding domain"/>
    <property type="match status" value="1"/>
</dbReference>
<reference evidence="9" key="1">
    <citation type="submission" date="2017-04" db="EMBL/GenBank/DDBJ databases">
        <title>Population genomics of picophytoplankton unveils novel chromosome hypervariability.</title>
        <authorList>
            <consortium name="DOE Joint Genome Institute"/>
            <person name="Blanc-Mathieu R."/>
            <person name="Krasovec M."/>
            <person name="Hebrard M."/>
            <person name="Yau S."/>
            <person name="Desgranges E."/>
            <person name="Martin J."/>
            <person name="Schackwitz W."/>
            <person name="Kuo A."/>
            <person name="Salin G."/>
            <person name="Donnadieu C."/>
            <person name="Desdevises Y."/>
            <person name="Sanchez-Ferandin S."/>
            <person name="Moreau H."/>
            <person name="Rivals E."/>
            <person name="Grigoriev I.V."/>
            <person name="Grimsley N."/>
            <person name="Eyre-Walker A."/>
            <person name="Piganeau G."/>
        </authorList>
    </citation>
    <scope>NUCLEOTIDE SEQUENCE [LARGE SCALE GENOMIC DNA]</scope>
    <source>
        <strain evidence="9">RCC 1115</strain>
    </source>
</reference>
<gene>
    <name evidence="9" type="ORF">BE221DRAFT_12084</name>
</gene>
<keyword evidence="9" id="KW-0396">Initiation factor</keyword>
<dbReference type="Pfam" id="PF02270">
    <property type="entry name" value="TFIIF_beta"/>
    <property type="match status" value="1"/>
</dbReference>
<dbReference type="GO" id="GO:0006367">
    <property type="term" value="P:transcription initiation at RNA polymerase II promoter"/>
    <property type="evidence" value="ECO:0007669"/>
    <property type="project" value="InterPro"/>
</dbReference>
<dbReference type="FunFam" id="1.10.10.10:FF:000035">
    <property type="entry name" value="General transcription factor IIF subunit 2"/>
    <property type="match status" value="1"/>
</dbReference>
<dbReference type="eggNOG" id="KOG2905">
    <property type="taxonomic scope" value="Eukaryota"/>
</dbReference>
<dbReference type="InterPro" id="IPR040450">
    <property type="entry name" value="TFIIF_beta_HTH"/>
</dbReference>
<dbReference type="InterPro" id="IPR003196">
    <property type="entry name" value="TFIIF_beta"/>
</dbReference>
<evidence type="ECO:0000313" key="9">
    <source>
        <dbReference type="EMBL" id="OUS45987.1"/>
    </source>
</evidence>
<evidence type="ECO:0000259" key="7">
    <source>
        <dbReference type="Pfam" id="PF02270"/>
    </source>
</evidence>
<dbReference type="SUPFAM" id="SSF50916">
    <property type="entry name" value="Rap30/74 interaction domains"/>
    <property type="match status" value="1"/>
</dbReference>
<keyword evidence="6" id="KW-0539">Nucleus</keyword>
<proteinExistence type="inferred from homology"/>
<evidence type="ECO:0000256" key="2">
    <source>
        <dbReference type="ARBA" id="ARBA00009543"/>
    </source>
</evidence>
<organism evidence="9">
    <name type="scientific">Ostreococcus tauri</name>
    <name type="common">Marine green alga</name>
    <dbReference type="NCBI Taxonomy" id="70448"/>
    <lineage>
        <taxon>Eukaryota</taxon>
        <taxon>Viridiplantae</taxon>
        <taxon>Chlorophyta</taxon>
        <taxon>Mamiellophyceae</taxon>
        <taxon>Mamiellales</taxon>
        <taxon>Bathycoccaceae</taxon>
        <taxon>Ostreococcus</taxon>
    </lineage>
</organism>
<dbReference type="InterPro" id="IPR040504">
    <property type="entry name" value="TFIIF_beta_N"/>
</dbReference>
<dbReference type="InterPro" id="IPR036390">
    <property type="entry name" value="WH_DNA-bd_sf"/>
</dbReference>
<dbReference type="PANTHER" id="PTHR10445">
    <property type="entry name" value="GENERAL TRANSCRIPTION FACTOR IIF SUBUNIT 2"/>
    <property type="match status" value="1"/>
</dbReference>
<dbReference type="GO" id="GO:0003743">
    <property type="term" value="F:translation initiation factor activity"/>
    <property type="evidence" value="ECO:0007669"/>
    <property type="project" value="UniProtKB-KW"/>
</dbReference>
<dbReference type="InterPro" id="IPR011039">
    <property type="entry name" value="TFIIF_interaction"/>
</dbReference>
<sequence length="362" mass="40845">MTQLDELPASSEALQGEIRSWLAKSRTSAAKVKQVLGLLDPVRLGNGAEKYERPEWRKDGPPSMYRAHWRHQACQILGTQESAIPENVTVALKAYLWPTALDTKRADHTAWIIKVPKFVSRVLHDAAAANKQMPSMEDDMDVDMDAEEPVGTVRIFVDPFQADKTKAMTQGVMELTGKEAASVPKKYILANQATDMPMHVFSDVREGLKLGGHQDITLEARIDLKLDMRPSSIDDVDYNRVSKERMEQAQTKTRVTQSSSEMRFAPLPKRANLVRFTADAVGAKTEKKERMEKKALENLLFGLFEKQPYWSMKQLLLESKQPADWLKTNLSEIAILTRRGPNMGLWGLKPEWKQAGAPEQMS</sequence>
<evidence type="ECO:0000256" key="1">
    <source>
        <dbReference type="ARBA" id="ARBA00004123"/>
    </source>
</evidence>
<comment type="subcellular location">
    <subcellularLocation>
        <location evidence="1">Nucleus</location>
    </subcellularLocation>
</comment>
<keyword evidence="3" id="KW-0805">Transcription regulation</keyword>
<evidence type="ECO:0000256" key="4">
    <source>
        <dbReference type="ARBA" id="ARBA00023125"/>
    </source>
</evidence>
<dbReference type="PANTHER" id="PTHR10445:SF0">
    <property type="entry name" value="GENERAL TRANSCRIPTION FACTOR IIF SUBUNIT 2"/>
    <property type="match status" value="1"/>
</dbReference>
<evidence type="ECO:0000259" key="8">
    <source>
        <dbReference type="Pfam" id="PF17683"/>
    </source>
</evidence>
<evidence type="ECO:0000256" key="6">
    <source>
        <dbReference type="ARBA" id="ARBA00023242"/>
    </source>
</evidence>
<feature type="domain" description="TFIIF beta subunit HTH" evidence="7">
    <location>
        <begin position="290"/>
        <end position="353"/>
    </location>
</feature>
<name>A0A1Y5IBI2_OSTTA</name>
<comment type="similarity">
    <text evidence="2">Belongs to the TFIIF beta subunit family.</text>
</comment>